<dbReference type="Gene3D" id="1.25.40.20">
    <property type="entry name" value="Ankyrin repeat-containing domain"/>
    <property type="match status" value="1"/>
</dbReference>
<feature type="compositionally biased region" description="Low complexity" evidence="4">
    <location>
        <begin position="619"/>
        <end position="644"/>
    </location>
</feature>
<evidence type="ECO:0000256" key="2">
    <source>
        <dbReference type="ARBA" id="ARBA00023043"/>
    </source>
</evidence>
<gene>
    <name evidence="5" type="ORF">SNE40_017061</name>
</gene>
<dbReference type="InterPro" id="IPR002110">
    <property type="entry name" value="Ankyrin_rpt"/>
</dbReference>
<dbReference type="Proteomes" id="UP001347796">
    <property type="component" value="Unassembled WGS sequence"/>
</dbReference>
<sequence>MPGKMSSNGCNIYIKREPVESSDSTVDTENLSTILENCKISSSECRSLKEEIKLEDVSEREICSKLSKVTLKENNDDGKDIEVIVENIKKEDECGEKKRAVGSNGLVTRGPAGGIPATYTQSQHCVQAQYQNGYSYSQSQPYYQQPQPNQYGGYDNSQYINNMTNGKRRPEEDEETPYKYQAPNIVRDGMNNLNIPLNIQPESVTNPCHMSGGMMSVHNAFVAPKTKVQFPSYIPSNDNDDLSNFAFGNSLNDENVYQNFTSPPFTQMQTPHSDSVSTDCLQDGGSEGYGSPGHESQYSTMGIDSPAPGSNLSDDSGISSPDNRNLDAASPSSNMSVNSGSPRSNVYTPNLVMPQQYTNTDSMSCDQTTHFSNYQTTEVNSQPSELDWEDEGMKDMLKDALDVVAKDLMEINRTKEIRKRQTSGSQMKSLNSNLKDNLAINPKNNLINTTNTTLQTSSNGNVIRPANTVSNKPANQPSIKPQAPVNNSQVVIKAAPVSMGNPPVTMTLAPGSVMPNTKPNTVVSSVPVTTGQILLIAPSTQPLFVVNQPVKINTQCNSKRSTKPNYVPIRPKLDPVSPKKSPQISPTNSPKGCDLKSQVPATVTAAVKNNKTVQPVTNTKTPSKTASTCTTTTSNSSGKSASLSSNRLNLARRAVADLTSNALRFQDEDEGNTYLHVAVCKADIYFVQALLERLEREKLIGMIDVTNLRRQTTLYCAVCTNKADIVEMLIKHDADVNTLAERMVQGGSVREVRAAIHVAASNGKEYLQTLNALLKSQEINLNIANSDGQTALHCAILCHNKAKQDSTDCIDSTPIIETLIQHGADINAQDKKSGKTPLMYALESRSLHLIHTVVKQIKQDKMRMYLRTQSFDGNTPQKILESLKTVLDVNSWQKVHDMLMCPNKAIN</sequence>
<feature type="region of interest" description="Disordered" evidence="4">
    <location>
        <begin position="556"/>
        <end position="594"/>
    </location>
</feature>
<protein>
    <submittedName>
        <fullName evidence="5">Uncharacterized protein</fullName>
    </submittedName>
</protein>
<feature type="compositionally biased region" description="Polar residues" evidence="4">
    <location>
        <begin position="580"/>
        <end position="590"/>
    </location>
</feature>
<feature type="repeat" description="ANK" evidence="3">
    <location>
        <begin position="787"/>
        <end position="831"/>
    </location>
</feature>
<name>A0AAN8JAE0_PATCE</name>
<dbReference type="InterPro" id="IPR036770">
    <property type="entry name" value="Ankyrin_rpt-contain_sf"/>
</dbReference>
<dbReference type="SUPFAM" id="SSF48403">
    <property type="entry name" value="Ankyrin repeat"/>
    <property type="match status" value="1"/>
</dbReference>
<dbReference type="Pfam" id="PF12796">
    <property type="entry name" value="Ank_2"/>
    <property type="match status" value="2"/>
</dbReference>
<dbReference type="EMBL" id="JAZGQO010000011">
    <property type="protein sequence ID" value="KAK6173647.1"/>
    <property type="molecule type" value="Genomic_DNA"/>
</dbReference>
<evidence type="ECO:0000256" key="1">
    <source>
        <dbReference type="ARBA" id="ARBA00022737"/>
    </source>
</evidence>
<keyword evidence="2 3" id="KW-0040">ANK repeat</keyword>
<feature type="region of interest" description="Disordered" evidence="4">
    <location>
        <begin position="258"/>
        <end position="349"/>
    </location>
</feature>
<keyword evidence="6" id="KW-1185">Reference proteome</keyword>
<reference evidence="5 6" key="1">
    <citation type="submission" date="2024-01" db="EMBL/GenBank/DDBJ databases">
        <title>The genome of the rayed Mediterranean limpet Patella caerulea (Linnaeus, 1758).</title>
        <authorList>
            <person name="Anh-Thu Weber A."/>
            <person name="Halstead-Nussloch G."/>
        </authorList>
    </citation>
    <scope>NUCLEOTIDE SEQUENCE [LARGE SCALE GENOMIC DNA]</scope>
    <source>
        <strain evidence="5">AATW-2023a</strain>
        <tissue evidence="5">Whole specimen</tissue>
    </source>
</reference>
<feature type="compositionally biased region" description="Polar residues" evidence="4">
    <location>
        <begin position="294"/>
        <end position="323"/>
    </location>
</feature>
<evidence type="ECO:0000313" key="5">
    <source>
        <dbReference type="EMBL" id="KAK6173647.1"/>
    </source>
</evidence>
<feature type="region of interest" description="Disordered" evidence="4">
    <location>
        <begin position="614"/>
        <end position="644"/>
    </location>
</feature>
<dbReference type="AlphaFoldDB" id="A0AAN8JAE0"/>
<accession>A0AAN8JAE0</accession>
<evidence type="ECO:0000256" key="3">
    <source>
        <dbReference type="PROSITE-ProRule" id="PRU00023"/>
    </source>
</evidence>
<proteinExistence type="predicted"/>
<evidence type="ECO:0000313" key="6">
    <source>
        <dbReference type="Proteomes" id="UP001347796"/>
    </source>
</evidence>
<dbReference type="PROSITE" id="PS50088">
    <property type="entry name" value="ANK_REPEAT"/>
    <property type="match status" value="2"/>
</dbReference>
<feature type="compositionally biased region" description="Low complexity" evidence="4">
    <location>
        <begin position="330"/>
        <end position="344"/>
    </location>
</feature>
<evidence type="ECO:0000256" key="4">
    <source>
        <dbReference type="SAM" id="MobiDB-lite"/>
    </source>
</evidence>
<dbReference type="SMART" id="SM00248">
    <property type="entry name" value="ANK"/>
    <property type="match status" value="5"/>
</dbReference>
<feature type="compositionally biased region" description="Polar residues" evidence="4">
    <location>
        <begin position="258"/>
        <end position="280"/>
    </location>
</feature>
<dbReference type="PANTHER" id="PTHR24198">
    <property type="entry name" value="ANKYRIN REPEAT AND PROTEIN KINASE DOMAIN-CONTAINING PROTEIN"/>
    <property type="match status" value="1"/>
</dbReference>
<keyword evidence="1" id="KW-0677">Repeat</keyword>
<feature type="repeat" description="ANK" evidence="3">
    <location>
        <begin position="709"/>
        <end position="741"/>
    </location>
</feature>
<organism evidence="5 6">
    <name type="scientific">Patella caerulea</name>
    <name type="common">Rayed Mediterranean limpet</name>
    <dbReference type="NCBI Taxonomy" id="87958"/>
    <lineage>
        <taxon>Eukaryota</taxon>
        <taxon>Metazoa</taxon>
        <taxon>Spiralia</taxon>
        <taxon>Lophotrochozoa</taxon>
        <taxon>Mollusca</taxon>
        <taxon>Gastropoda</taxon>
        <taxon>Patellogastropoda</taxon>
        <taxon>Patelloidea</taxon>
        <taxon>Patellidae</taxon>
        <taxon>Patella</taxon>
    </lineage>
</organism>
<dbReference type="PANTHER" id="PTHR24198:SF165">
    <property type="entry name" value="ANKYRIN REPEAT-CONTAINING PROTEIN-RELATED"/>
    <property type="match status" value="1"/>
</dbReference>
<comment type="caution">
    <text evidence="5">The sequence shown here is derived from an EMBL/GenBank/DDBJ whole genome shotgun (WGS) entry which is preliminary data.</text>
</comment>